<accession>A0ACB7GUL4</accession>
<comment type="caution">
    <text evidence="1">The sequence shown here is derived from an EMBL/GenBank/DDBJ whole genome shotgun (WGS) entry which is preliminary data.</text>
</comment>
<dbReference type="Proteomes" id="UP000091857">
    <property type="component" value="Chromosome 11"/>
</dbReference>
<keyword evidence="2" id="KW-1185">Reference proteome</keyword>
<sequence>MNINKGKEWWMGASHFQMELANIAKCLLLGVVILWIQIHGNKGCFEEERLALLDFKAFVGSNGFDADYLLPSWIDDPTCNCCKWERVLCNSTTGHVTELSLNNTRQYDIESLSFYIDENSWYVNLSMFQQLKQLKTLNLSYNHFDCSIDDQGCESLSKLKKLEVLDLTWNRFNNIILPSLGALISLKNLILGSNSMEGSFPIQGFQRLEELDISGNSFNNSILLSLATLPSLNTLILKDSSMDGSFPNQGFQRLEELDLSWNIFNNSILSSLAAIPSLNTLILSGNGMEGSFPNQGFERLEKLDISWNRFNKSILSLLGAFTTLNTLILTHMYDAMDGSFPIQELKNLKNLTFLDISDNNFNGALLFKDFQRLEELDLSGNRFNNSILSSLAALPSLNTLILDNNDMEGPFPNQGFKRLKKLDISENGFNKSILSSLGALTSLNTLILSSSFDSMDSSFPIQGLCGLKSLVELDLQGNQFSGPLPECIGNLTNLQFLDLSFNQLSGNIQSIVSELTSLKYLLLSGNEFEGSFSFSALANHSKLEAFMLSPGNSRLEVETENPTWFPAFQLKYIRLSNCSLNVRTRAIPSFLHYQYDIRFIDLSHNTLVGTFPTWILQNNSKLVVMNLGNNSFTGTFQLPNFKHDLVQLDISSNNLTGMLPKEFGLVLPRLVYINMSRNNFGGNVPSSISETPALSILDLSHNNFSGELPGSLFANCTMYCALFLSNNNFQGNVFPQDMDLRSMTVLDMKNNNFSAMVDADLLNSRSLSSLNFFDISNNKVSGPIPRLLCNLTYLVFLDLSKNRLYGSMPSCFDSSLLRFLFLQKNNLSGPIPHELLRSPNLWALDLRDNNFSGNIPSWIGQFSELQVLLLGGNALHGRIPNQLCELRNANIMDLSRNLLFGSVPSCFSNISFGNNISFGTMEVVDFPNFVIIYLNNPDLNLHLPWVEWDYSELVEVEFATKYRYNSYKGDIINSMAGIDLSCNELSGSIPQEIGDLHEIRSLNLSHNHITGSIPVSFSNLRSLESLDLGNNNLSGEIPSELVALTFLGTFNVSYNNLSGRVPNGAQFGTFDENNYRGNPGLCGERIHKSCKSDEAPQTPPPSADVEEEDEGVIDMVWFYWSFSGAYVTILLVLTAILRINKHWRMLWFYYVDVCIYSISIWVCQN</sequence>
<reference evidence="2" key="1">
    <citation type="journal article" date="2016" name="Nat. Biotechnol.">
        <title>Sequencing wild and cultivated cassava and related species reveals extensive interspecific hybridization and genetic diversity.</title>
        <authorList>
            <person name="Bredeson J.V."/>
            <person name="Lyons J.B."/>
            <person name="Prochnik S.E."/>
            <person name="Wu G.A."/>
            <person name="Ha C.M."/>
            <person name="Edsinger-Gonzales E."/>
            <person name="Grimwood J."/>
            <person name="Schmutz J."/>
            <person name="Rabbi I.Y."/>
            <person name="Egesi C."/>
            <person name="Nauluvula P."/>
            <person name="Lebot V."/>
            <person name="Ndunguru J."/>
            <person name="Mkamilo G."/>
            <person name="Bart R.S."/>
            <person name="Setter T.L."/>
            <person name="Gleadow R.M."/>
            <person name="Kulakow P."/>
            <person name="Ferguson M.E."/>
            <person name="Rounsley S."/>
            <person name="Rokhsar D.S."/>
        </authorList>
    </citation>
    <scope>NUCLEOTIDE SEQUENCE [LARGE SCALE GENOMIC DNA]</scope>
    <source>
        <strain evidence="2">cv. AM560-2</strain>
    </source>
</reference>
<evidence type="ECO:0000313" key="1">
    <source>
        <dbReference type="EMBL" id="KAG8643671.1"/>
    </source>
</evidence>
<proteinExistence type="predicted"/>
<dbReference type="EMBL" id="CM004397">
    <property type="protein sequence ID" value="KAG8643671.1"/>
    <property type="molecule type" value="Genomic_DNA"/>
</dbReference>
<gene>
    <name evidence="1" type="ORF">MANES_11G060055v8</name>
</gene>
<organism evidence="1 2">
    <name type="scientific">Manihot esculenta</name>
    <name type="common">Cassava</name>
    <name type="synonym">Jatropha manihot</name>
    <dbReference type="NCBI Taxonomy" id="3983"/>
    <lineage>
        <taxon>Eukaryota</taxon>
        <taxon>Viridiplantae</taxon>
        <taxon>Streptophyta</taxon>
        <taxon>Embryophyta</taxon>
        <taxon>Tracheophyta</taxon>
        <taxon>Spermatophyta</taxon>
        <taxon>Magnoliopsida</taxon>
        <taxon>eudicotyledons</taxon>
        <taxon>Gunneridae</taxon>
        <taxon>Pentapetalae</taxon>
        <taxon>rosids</taxon>
        <taxon>fabids</taxon>
        <taxon>Malpighiales</taxon>
        <taxon>Euphorbiaceae</taxon>
        <taxon>Crotonoideae</taxon>
        <taxon>Manihoteae</taxon>
        <taxon>Manihot</taxon>
    </lineage>
</organism>
<protein>
    <submittedName>
        <fullName evidence="1">Uncharacterized protein</fullName>
    </submittedName>
</protein>
<name>A0ACB7GUL4_MANES</name>
<evidence type="ECO:0000313" key="2">
    <source>
        <dbReference type="Proteomes" id="UP000091857"/>
    </source>
</evidence>